<organism evidence="8 9">
    <name type="scientific">Paenibacillus harenae</name>
    <dbReference type="NCBI Taxonomy" id="306543"/>
    <lineage>
        <taxon>Bacteria</taxon>
        <taxon>Bacillati</taxon>
        <taxon>Bacillota</taxon>
        <taxon>Bacilli</taxon>
        <taxon>Bacillales</taxon>
        <taxon>Paenibacillaceae</taxon>
        <taxon>Paenibacillus</taxon>
    </lineage>
</organism>
<dbReference type="Proteomes" id="UP001229346">
    <property type="component" value="Unassembled WGS sequence"/>
</dbReference>
<protein>
    <recommendedName>
        <fullName evidence="7">Endolytic murein transglycosylase</fullName>
        <ecNumber evidence="7">4.2.2.29</ecNumber>
    </recommendedName>
    <alternativeName>
        <fullName evidence="7">Peptidoglycan lytic transglycosylase</fullName>
    </alternativeName>
    <alternativeName>
        <fullName evidence="7">Peptidoglycan polymerization terminase</fullName>
    </alternativeName>
</protein>
<dbReference type="Gene3D" id="3.30.1490.480">
    <property type="entry name" value="Endolytic murein transglycosylase"/>
    <property type="match status" value="2"/>
</dbReference>
<keyword evidence="6 7" id="KW-0961">Cell wall biogenesis/degradation</keyword>
<dbReference type="PANTHER" id="PTHR30518">
    <property type="entry name" value="ENDOLYTIC MUREIN TRANSGLYCOSYLASE"/>
    <property type="match status" value="1"/>
</dbReference>
<sequence length="371" mass="41550">MDKSIDRQGQSQGNARSGPKRGRITMWVVLSLLAVIIVGAGSVAFYIWNGLQPTAAGETKRIEIAKGMSAIKVSDLLEEQGIIRNSFIFKYYLKLNDQGAKFQAGQYDLNPGMEHDAIIAKLNAGDTVQAETIRFTIPEGFTVLQIADKLAEQDLIDKTKFLDLVSSQKTWGDAEAVRQIPDNAELHQRLEGYMFPETYEMKVGSTEEDIIKRMTSELDRKLGELSEDWTAQLEEKKLSLHELLTIASLVEREVVVDEERALVAGVIYNRIAEGMPLQIDATVQYLLDKPKERLMEKDLQIESPYNTYKINGLPPGPIASPSIASIEAALNPEPSEYFYYVTKKDGTMSHLFAKTYNEHLRNIDKSNETAG</sequence>
<comment type="catalytic activity">
    <reaction evidence="7">
        <text>a peptidoglycan chain = a peptidoglycan chain with N-acetyl-1,6-anhydromuramyl-[peptide] at the reducing end + a peptidoglycan chain with N-acetylglucosamine at the non-reducing end.</text>
        <dbReference type="EC" id="4.2.2.29"/>
    </reaction>
</comment>
<feature type="site" description="Important for catalytic activity" evidence="7">
    <location>
        <position position="253"/>
    </location>
</feature>
<keyword evidence="3 7" id="KW-1133">Transmembrane helix</keyword>
<dbReference type="CDD" id="cd08010">
    <property type="entry name" value="MltG_like"/>
    <property type="match status" value="1"/>
</dbReference>
<evidence type="ECO:0000256" key="6">
    <source>
        <dbReference type="ARBA" id="ARBA00023316"/>
    </source>
</evidence>
<dbReference type="NCBIfam" id="TIGR00247">
    <property type="entry name" value="endolytic transglycosylase MltG"/>
    <property type="match status" value="1"/>
</dbReference>
<dbReference type="InterPro" id="IPR003770">
    <property type="entry name" value="MLTG-like"/>
</dbReference>
<dbReference type="PANTHER" id="PTHR30518:SF2">
    <property type="entry name" value="ENDOLYTIC MUREIN TRANSGLYCOSYLASE"/>
    <property type="match status" value="1"/>
</dbReference>
<comment type="subcellular location">
    <subcellularLocation>
        <location evidence="7">Cell membrane</location>
        <topology evidence="7">Single-pass membrane protein</topology>
    </subcellularLocation>
</comment>
<feature type="transmembrane region" description="Helical" evidence="7">
    <location>
        <begin position="24"/>
        <end position="48"/>
    </location>
</feature>
<dbReference type="Pfam" id="PF02618">
    <property type="entry name" value="YceG"/>
    <property type="match status" value="1"/>
</dbReference>
<keyword evidence="5 7" id="KW-0456">Lyase</keyword>
<keyword evidence="4 7" id="KW-0472">Membrane</keyword>
<evidence type="ECO:0000256" key="1">
    <source>
        <dbReference type="ARBA" id="ARBA00022475"/>
    </source>
</evidence>
<dbReference type="EC" id="4.2.2.29" evidence="7"/>
<evidence type="ECO:0000256" key="4">
    <source>
        <dbReference type="ARBA" id="ARBA00023136"/>
    </source>
</evidence>
<dbReference type="EMBL" id="JAUSSU010000001">
    <property type="protein sequence ID" value="MDQ0110789.1"/>
    <property type="molecule type" value="Genomic_DNA"/>
</dbReference>
<evidence type="ECO:0000256" key="3">
    <source>
        <dbReference type="ARBA" id="ARBA00022989"/>
    </source>
</evidence>
<reference evidence="8 9" key="1">
    <citation type="submission" date="2023-07" db="EMBL/GenBank/DDBJ databases">
        <title>Sorghum-associated microbial communities from plants grown in Nebraska, USA.</title>
        <authorList>
            <person name="Schachtman D."/>
        </authorList>
    </citation>
    <scope>NUCLEOTIDE SEQUENCE [LARGE SCALE GENOMIC DNA]</scope>
    <source>
        <strain evidence="8 9">CC482</strain>
    </source>
</reference>
<keyword evidence="2 7" id="KW-0812">Transmembrane</keyword>
<dbReference type="HAMAP" id="MF_02065">
    <property type="entry name" value="MltG"/>
    <property type="match status" value="1"/>
</dbReference>
<keyword evidence="1 7" id="KW-1003">Cell membrane</keyword>
<evidence type="ECO:0000256" key="2">
    <source>
        <dbReference type="ARBA" id="ARBA00022692"/>
    </source>
</evidence>
<name>A0ABT9TX92_PAEHA</name>
<dbReference type="Gene3D" id="3.30.160.60">
    <property type="entry name" value="Classic Zinc Finger"/>
    <property type="match status" value="1"/>
</dbReference>
<accession>A0ABT9TX92</accession>
<gene>
    <name evidence="7" type="primary">mltG</name>
    <name evidence="8" type="ORF">J2T15_000205</name>
</gene>
<comment type="similarity">
    <text evidence="7">Belongs to the transglycosylase MltG family.</text>
</comment>
<evidence type="ECO:0000313" key="9">
    <source>
        <dbReference type="Proteomes" id="UP001229346"/>
    </source>
</evidence>
<keyword evidence="9" id="KW-1185">Reference proteome</keyword>
<comment type="function">
    <text evidence="7">Functions as a peptidoglycan terminase that cleaves nascent peptidoglycan strands endolytically to terminate their elongation.</text>
</comment>
<proteinExistence type="inferred from homology"/>
<comment type="caution">
    <text evidence="8">The sequence shown here is derived from an EMBL/GenBank/DDBJ whole genome shotgun (WGS) entry which is preliminary data.</text>
</comment>
<evidence type="ECO:0000256" key="5">
    <source>
        <dbReference type="ARBA" id="ARBA00023239"/>
    </source>
</evidence>
<evidence type="ECO:0000256" key="7">
    <source>
        <dbReference type="HAMAP-Rule" id="MF_02065"/>
    </source>
</evidence>
<evidence type="ECO:0000313" key="8">
    <source>
        <dbReference type="EMBL" id="MDQ0110789.1"/>
    </source>
</evidence>